<dbReference type="Proteomes" id="UP000811609">
    <property type="component" value="Chromosome 1"/>
</dbReference>
<comment type="similarity">
    <text evidence="6">Belongs to the TRAFAC class myosin-kinesin ATPase superfamily. Kinesin family. KIN-12 subfamily.</text>
</comment>
<keyword evidence="4 8" id="KW-0175">Coiled coil</keyword>
<keyword evidence="12" id="KW-1185">Reference proteome</keyword>
<dbReference type="GO" id="GO:0005874">
    <property type="term" value="C:microtubule"/>
    <property type="evidence" value="ECO:0007669"/>
    <property type="project" value="UniProtKB-KW"/>
</dbReference>
<keyword evidence="3 7" id="KW-0067">ATP-binding</keyword>
<evidence type="ECO:0000256" key="8">
    <source>
        <dbReference type="SAM" id="Coils"/>
    </source>
</evidence>
<comment type="caution">
    <text evidence="11">The sequence shown here is derived from an EMBL/GenBank/DDBJ whole genome shotgun (WGS) entry which is preliminary data.</text>
</comment>
<protein>
    <recommendedName>
        <fullName evidence="10">Kinesin motor domain-containing protein</fullName>
    </recommendedName>
</protein>
<feature type="domain" description="Kinesin motor" evidence="10">
    <location>
        <begin position="185"/>
        <end position="522"/>
    </location>
</feature>
<keyword evidence="1" id="KW-0493">Microtubule</keyword>
<dbReference type="InterPro" id="IPR001752">
    <property type="entry name" value="Kinesin_motor_dom"/>
</dbReference>
<keyword evidence="2 7" id="KW-0547">Nucleotide-binding</keyword>
<feature type="compositionally biased region" description="Polar residues" evidence="9">
    <location>
        <begin position="106"/>
        <end position="124"/>
    </location>
</feature>
<evidence type="ECO:0000313" key="11">
    <source>
        <dbReference type="EMBL" id="KAG6667875.1"/>
    </source>
</evidence>
<feature type="region of interest" description="Disordered" evidence="9">
    <location>
        <begin position="1"/>
        <end position="126"/>
    </location>
</feature>
<evidence type="ECO:0000256" key="7">
    <source>
        <dbReference type="PROSITE-ProRule" id="PRU00283"/>
    </source>
</evidence>
<feature type="coiled-coil region" evidence="8">
    <location>
        <begin position="1837"/>
        <end position="1923"/>
    </location>
</feature>
<evidence type="ECO:0000259" key="10">
    <source>
        <dbReference type="PROSITE" id="PS50067"/>
    </source>
</evidence>
<dbReference type="InterPro" id="IPR044986">
    <property type="entry name" value="KIF15/KIN-12"/>
</dbReference>
<organism evidence="11 12">
    <name type="scientific">Carya illinoinensis</name>
    <name type="common">Pecan</name>
    <dbReference type="NCBI Taxonomy" id="32201"/>
    <lineage>
        <taxon>Eukaryota</taxon>
        <taxon>Viridiplantae</taxon>
        <taxon>Streptophyta</taxon>
        <taxon>Embryophyta</taxon>
        <taxon>Tracheophyta</taxon>
        <taxon>Spermatophyta</taxon>
        <taxon>Magnoliopsida</taxon>
        <taxon>eudicotyledons</taxon>
        <taxon>Gunneridae</taxon>
        <taxon>Pentapetalae</taxon>
        <taxon>rosids</taxon>
        <taxon>fabids</taxon>
        <taxon>Fagales</taxon>
        <taxon>Juglandaceae</taxon>
        <taxon>Carya</taxon>
    </lineage>
</organism>
<dbReference type="PANTHER" id="PTHR37739">
    <property type="entry name" value="KINESIN-LIKE PROTEIN KIN-12D"/>
    <property type="match status" value="1"/>
</dbReference>
<evidence type="ECO:0000256" key="1">
    <source>
        <dbReference type="ARBA" id="ARBA00022701"/>
    </source>
</evidence>
<evidence type="ECO:0000256" key="6">
    <source>
        <dbReference type="ARBA" id="ARBA00034488"/>
    </source>
</evidence>
<accession>A0A8T1RMI4</accession>
<evidence type="ECO:0000256" key="5">
    <source>
        <dbReference type="ARBA" id="ARBA00023175"/>
    </source>
</evidence>
<feature type="coiled-coil region" evidence="8">
    <location>
        <begin position="1562"/>
        <end position="1596"/>
    </location>
</feature>
<dbReference type="GO" id="GO:0007018">
    <property type="term" value="P:microtubule-based movement"/>
    <property type="evidence" value="ECO:0007669"/>
    <property type="project" value="InterPro"/>
</dbReference>
<feature type="region of interest" description="Disordered" evidence="9">
    <location>
        <begin position="2345"/>
        <end position="2378"/>
    </location>
</feature>
<dbReference type="GO" id="GO:0003777">
    <property type="term" value="F:microtubule motor activity"/>
    <property type="evidence" value="ECO:0007669"/>
    <property type="project" value="InterPro"/>
</dbReference>
<evidence type="ECO:0000256" key="2">
    <source>
        <dbReference type="ARBA" id="ARBA00022741"/>
    </source>
</evidence>
<feature type="binding site" evidence="7">
    <location>
        <begin position="266"/>
        <end position="273"/>
    </location>
    <ligand>
        <name>ATP</name>
        <dbReference type="ChEBI" id="CHEBI:30616"/>
    </ligand>
</feature>
<dbReference type="FunFam" id="3.40.850.10:FF:000033">
    <property type="entry name" value="Kinesin-like protein KIN-12E"/>
    <property type="match status" value="1"/>
</dbReference>
<evidence type="ECO:0000256" key="4">
    <source>
        <dbReference type="ARBA" id="ARBA00023054"/>
    </source>
</evidence>
<proteinExistence type="inferred from homology"/>
<dbReference type="CDD" id="cd01373">
    <property type="entry name" value="KISc_KLP2_like"/>
    <property type="match status" value="1"/>
</dbReference>
<feature type="coiled-coil region" evidence="8">
    <location>
        <begin position="1099"/>
        <end position="1126"/>
    </location>
</feature>
<dbReference type="PROSITE" id="PS50067">
    <property type="entry name" value="KINESIN_MOTOR_2"/>
    <property type="match status" value="1"/>
</dbReference>
<name>A0A8T1RMI4_CARIL</name>
<feature type="coiled-coil region" evidence="8">
    <location>
        <begin position="2209"/>
        <end position="2299"/>
    </location>
</feature>
<evidence type="ECO:0000256" key="3">
    <source>
        <dbReference type="ARBA" id="ARBA00022840"/>
    </source>
</evidence>
<dbReference type="SMART" id="SM00129">
    <property type="entry name" value="KISc"/>
    <property type="match status" value="1"/>
</dbReference>
<gene>
    <name evidence="11" type="ORF">CIPAW_01G131200</name>
</gene>
<keyword evidence="5 7" id="KW-0505">Motor protein</keyword>
<sequence>MSKETSTSRLAARNVSKGTQSETKENGFETLLNPVHFPPPRTPLNTIHDPSQYQTDPQGPDIDTHHKFEASRGGRSLDRKLEGVEKFGNAGLSYGTPRGSGRAGTKAQSEPNSAQTTPVRSVSRASIGGATGALTSIRAPPLYAGGKGGSFSRVSRGISVANSELRGDVQDFELVEDPSFWADHNVQVLIRIRPLSAPERVSQGYGRCLRQDSARTLVWLGHPETRFTFDHIACETISQETLFGVAGLPMVENCMSGYNSCMFAYGQTGSGKTYTMMGEIYEMEGRLNEDSGITPRIFEYLFTRIRVEEESRKDEKLTYSCKCSFLEIYNEQITDLLEPSSTNLQLREDLKKGVYVENLTEYNVRTVNDVVKLLLQGAANRKMAATHMNSESSRSHSVFTCIVESSWEKDSMTHFRFARLNLVDLAGSERQKSSGAEGDRLKEAANINKSLSTLGLVIMSLVDLAHGKHRHVPYRDSRLTFLLQDSLGGNSKTTIIANVSPSICSANETLSTLKFAQRAKLIQNNAKVNEDASGDVTALQQQIQQLKGQLSILMKYNNLTRSISSYIPAAEESGLNDLSEGYDSSGERKPTGNHKIHRLPSTKINHMEANLVGAMRREKMAEIAVRKLEAEIEHVNLLACQREEDAQNTKMMLQFREEKIKQLELLVNDSLSSEKYLLGENKALLEEIQMLRARIDKNPELTQFALENIRLQEQLQLFRNFYEQGERETLLAEVSELRNQLLETLEGKLTFPARNNNQDNETIKELEDSRNMNFKLIREVDELRTELRKYLNCSQALSTSATDSFSKNSEEFRQTDNYSLVESIYSHSESGDEMASSTQADDEVRKNRIDQNVDDSSLSHSNDPQKELMDARLLVEAMELEQVHLITELQHTQEENQRLMGMVSKKDKVDKQTVLEPQSCFMKLDNLETQNMGLLMDGNEEIDRKALQYKLDKMRKDLEEVRLLNNQYQEDQVSQLSQQHQIQLVCEQVEMETSRTIIHLQEDVAAVQLELNQKLCYMTQENTRLRNIIAAKEEEIKVLCMEWERATLELTSFLVDGSKSLKDASGQIEGIACSFPKASCIGEHIERAARVCVDKEESILLLEKSLEDAQKMVMDMELKLSSLKEATIALNEFQQLDIDKSTEEAAQLSKLMNENTNMVKTEDCKCKIKIDQLTEAEKCVNSGFVAVKRICDCHKVAQVNDVEKDILIPKLIDVGNHKISETTLDADVLGLECLKDQVKLTRLGVLESENAINELYTDVETHLKALQIDVCEVCSAYKELVLELTKESHAMKKICMELREHRKNSQFCNVELLSMEPPKFMKFGNENPMLNRIRDKLAETNDILKLINDCIKTKVNEFECLSEEEDLMEADTWISDCSMIDSDVSSESVASVIKLDGSSYTFQPRFPAGINMIDLQVEGGLVVRSDDQESEKSNKLLKGSKIQSEATRLCLRKELEMAFHIFSKLYVQLSALLSKSDVGDFSCSEELKQVVPSIEYGIEKAEAGCYNIREVFADGKINHASSLLTKFEEARATMREADLMLNALLKANESAKQLTNKWKQAGEDLMQERASLIEEVKQLKSSIRLKEEENKSLQDQIQYGLAEMANSLSLLKVCFVQMQKVVDESFSVIYSDALSLGQEMLCMVSNSRSSVEDICTEIMEKGFAFFVLYQCHAMEFIRKLPCLLGQPGLYAFKHQEYRPVINLENICSSDEDDVIVPCKKVMGEGDQCEVVRNVGRGQLGLSSDNLIYENMALKKELERKEVLLEGLLFDFSLLQESASNTKDIKDETEKLIFSLSQVRHELEMKTSQLDDVLIQYGKLEGHLADTKKALVISNSDLEQAKETIDSYSDQNTELKVLLKDIYLKKSETEELLDEQKEVVKGLEKEILHLTSSVSLCKGIEDELRRVASERDQLHEEVQSLNATLEMAYALVDEKEAVSVECQQETEASKMYAEQKEEEVKILEHSVEELECTINVLEKKVDEMNEEVEKHRVIRDSLELELQVLRQMLSSVENFTEKADSGNSIAQQREDHISMHLQGRLLEFHEAQNRIKLLEEEKLERDKEIKQCKEYISELVLHAEAQASQYQQKYKTLEAMVNEVKTDLSYSTSSALTLDKTERISTRTRGSSSPFRCISNLVQQMNLEKDQELSVARIRIEELKALAASRQKEVCMLNTRLAAAESMTHDVIRDLLGVKLDMTNYANLIDQYQVQKLVVEAQQQTEEFVAKEQEVLKLRKQINDLLEERDSCMSEVNRKEADVLAVQMTVEQLLEREQLLSAQNEMLKRDKTNLKRRVSELDDMVKALLGAPSMKQQTQLSLKTKDNGSSKLGLSDADFTKRLAHSERRLSHVNDELAQYRRSSGSHPNDRTYGHGSETKNRR</sequence>
<reference evidence="11" key="1">
    <citation type="submission" date="2020-12" db="EMBL/GenBank/DDBJ databases">
        <title>WGS assembly of Carya illinoinensis cv. Pawnee.</title>
        <authorList>
            <person name="Platts A."/>
            <person name="Shu S."/>
            <person name="Wright S."/>
            <person name="Barry K."/>
            <person name="Edger P."/>
            <person name="Pires J.C."/>
            <person name="Schmutz J."/>
        </authorList>
    </citation>
    <scope>NUCLEOTIDE SEQUENCE</scope>
    <source>
        <tissue evidence="11">Leaf</tissue>
    </source>
</reference>
<feature type="coiled-coil region" evidence="8">
    <location>
        <begin position="2036"/>
        <end position="2102"/>
    </location>
</feature>
<feature type="coiled-coil region" evidence="8">
    <location>
        <begin position="944"/>
        <end position="971"/>
    </location>
</feature>
<dbReference type="PANTHER" id="PTHR37739:SF18">
    <property type="entry name" value="KINESIN-LIKE PROTEIN KIN-12C"/>
    <property type="match status" value="1"/>
</dbReference>
<feature type="region of interest" description="Disordered" evidence="9">
    <location>
        <begin position="578"/>
        <end position="597"/>
    </location>
</feature>
<dbReference type="Pfam" id="PF00225">
    <property type="entry name" value="Kinesin"/>
    <property type="match status" value="1"/>
</dbReference>
<feature type="compositionally biased region" description="Polar residues" evidence="9">
    <location>
        <begin position="43"/>
        <end position="57"/>
    </location>
</feature>
<dbReference type="PROSITE" id="PS00411">
    <property type="entry name" value="KINESIN_MOTOR_1"/>
    <property type="match status" value="1"/>
</dbReference>
<dbReference type="EMBL" id="CM031809">
    <property type="protein sequence ID" value="KAG6667875.1"/>
    <property type="molecule type" value="Genomic_DNA"/>
</dbReference>
<dbReference type="InterPro" id="IPR019821">
    <property type="entry name" value="Kinesin_motor_CS"/>
</dbReference>
<feature type="coiled-coil region" evidence="8">
    <location>
        <begin position="1952"/>
        <end position="2000"/>
    </location>
</feature>
<evidence type="ECO:0000256" key="9">
    <source>
        <dbReference type="SAM" id="MobiDB-lite"/>
    </source>
</evidence>
<dbReference type="GO" id="GO:0008017">
    <property type="term" value="F:microtubule binding"/>
    <property type="evidence" value="ECO:0007669"/>
    <property type="project" value="InterPro"/>
</dbReference>
<feature type="compositionally biased region" description="Basic and acidic residues" evidence="9">
    <location>
        <begin position="2363"/>
        <end position="2378"/>
    </location>
</feature>
<evidence type="ECO:0000313" key="12">
    <source>
        <dbReference type="Proteomes" id="UP000811609"/>
    </source>
</evidence>
<feature type="compositionally biased region" description="Basic and acidic residues" evidence="9">
    <location>
        <begin position="62"/>
        <end position="85"/>
    </location>
</feature>
<dbReference type="GO" id="GO:0005524">
    <property type="term" value="F:ATP binding"/>
    <property type="evidence" value="ECO:0007669"/>
    <property type="project" value="UniProtKB-UniRule"/>
</dbReference>
<feature type="compositionally biased region" description="Basic and acidic residues" evidence="9">
    <location>
        <begin position="2345"/>
        <end position="2354"/>
    </location>
</feature>